<feature type="domain" description="Epoxide hydrolase N-terminal" evidence="4">
    <location>
        <begin position="11"/>
        <end position="120"/>
    </location>
</feature>
<evidence type="ECO:0000256" key="1">
    <source>
        <dbReference type="ARBA" id="ARBA00010088"/>
    </source>
</evidence>
<dbReference type="InterPro" id="IPR029058">
    <property type="entry name" value="AB_hydrolase_fold"/>
</dbReference>
<name>A0ABR0KUP9_9PEZI</name>
<dbReference type="PIRSF" id="PIRSF001112">
    <property type="entry name" value="Epoxide_hydrolase"/>
    <property type="match status" value="1"/>
</dbReference>
<protein>
    <recommendedName>
        <fullName evidence="4">Epoxide hydrolase N-terminal domain-containing protein</fullName>
    </recommendedName>
</protein>
<dbReference type="InterPro" id="IPR000639">
    <property type="entry name" value="Epox_hydrolase-like"/>
</dbReference>
<organism evidence="5 6">
    <name type="scientific">Cryomyces antarcticus</name>
    <dbReference type="NCBI Taxonomy" id="329879"/>
    <lineage>
        <taxon>Eukaryota</taxon>
        <taxon>Fungi</taxon>
        <taxon>Dikarya</taxon>
        <taxon>Ascomycota</taxon>
        <taxon>Pezizomycotina</taxon>
        <taxon>Dothideomycetes</taxon>
        <taxon>Dothideomycetes incertae sedis</taxon>
        <taxon>Cryomyces</taxon>
    </lineage>
</organism>
<sequence length="412" mass="46145">MATSTLAMSLEPYKISVPDSALEQLKKQLEVVTFPDELNEARWDLGAPLADVKRLTAYWKNSFDWRKAEAKLNELPHFRTKIAAKGFDELDIHFVHQMSDTKGAIPLLFVHGWPGSFIEVTKMLPMLKGGGNSPAFHVVAPSLPNFGFSEGPKKRGFGIAQYAETCHELMLKLGYEKYVTQGGDWGFFITRAIGILYPQYCLASHVNFPRANPPSWRQNPLLALQHFLTPYSERDKRGLARTEWFMNEGSGYRAEQSTKPQTLGYALADSPVALLAWIYEKLHDWTDSYPWTDDEILTWISIYRFSTAGPAASLRIYYESTHAPDPSGAVTRDHAAQWVPHVKLGLTYSPFELVVVPKTWGRTLGPVVFEADKIRGGHFLAWETPDELAKDLGTMFGKDGACAGVVPGRAGY</sequence>
<evidence type="ECO:0000313" key="5">
    <source>
        <dbReference type="EMBL" id="KAK5131877.1"/>
    </source>
</evidence>
<dbReference type="PANTHER" id="PTHR21661">
    <property type="entry name" value="EPOXIDE HYDROLASE 1-RELATED"/>
    <property type="match status" value="1"/>
</dbReference>
<reference evidence="5 6" key="1">
    <citation type="submission" date="2023-08" db="EMBL/GenBank/DDBJ databases">
        <title>Black Yeasts Isolated from many extreme environments.</title>
        <authorList>
            <person name="Coleine C."/>
            <person name="Stajich J.E."/>
            <person name="Selbmann L."/>
        </authorList>
    </citation>
    <scope>NUCLEOTIDE SEQUENCE [LARGE SCALE GENOMIC DNA]</scope>
    <source>
        <strain evidence="5 6">CCFEE 536</strain>
    </source>
</reference>
<evidence type="ECO:0000259" key="4">
    <source>
        <dbReference type="Pfam" id="PF06441"/>
    </source>
</evidence>
<comment type="similarity">
    <text evidence="1">Belongs to the peptidase S33 family.</text>
</comment>
<dbReference type="Gene3D" id="3.40.50.1820">
    <property type="entry name" value="alpha/beta hydrolase"/>
    <property type="match status" value="1"/>
</dbReference>
<dbReference type="PANTHER" id="PTHR21661:SF35">
    <property type="entry name" value="EPOXIDE HYDROLASE"/>
    <property type="match status" value="1"/>
</dbReference>
<comment type="caution">
    <text evidence="5">The sequence shown here is derived from an EMBL/GenBank/DDBJ whole genome shotgun (WGS) entry which is preliminary data.</text>
</comment>
<gene>
    <name evidence="5" type="ORF">LTR16_000312</name>
</gene>
<evidence type="ECO:0000256" key="2">
    <source>
        <dbReference type="ARBA" id="ARBA00022797"/>
    </source>
</evidence>
<dbReference type="PRINTS" id="PR00412">
    <property type="entry name" value="EPOXHYDRLASE"/>
</dbReference>
<evidence type="ECO:0000256" key="3">
    <source>
        <dbReference type="ARBA" id="ARBA00022801"/>
    </source>
</evidence>
<dbReference type="InterPro" id="IPR010497">
    <property type="entry name" value="Epoxide_hydro_N"/>
</dbReference>
<keyword evidence="2" id="KW-0058">Aromatic hydrocarbons catabolism</keyword>
<accession>A0ABR0KUP9</accession>
<keyword evidence="6" id="KW-1185">Reference proteome</keyword>
<proteinExistence type="inferred from homology"/>
<keyword evidence="3" id="KW-0378">Hydrolase</keyword>
<evidence type="ECO:0000313" key="6">
    <source>
        <dbReference type="Proteomes" id="UP001357485"/>
    </source>
</evidence>
<dbReference type="SUPFAM" id="SSF53474">
    <property type="entry name" value="alpha/beta-Hydrolases"/>
    <property type="match status" value="1"/>
</dbReference>
<dbReference type="Proteomes" id="UP001357485">
    <property type="component" value="Unassembled WGS sequence"/>
</dbReference>
<dbReference type="Pfam" id="PF06441">
    <property type="entry name" value="EHN"/>
    <property type="match status" value="1"/>
</dbReference>
<dbReference type="InterPro" id="IPR016292">
    <property type="entry name" value="Epoxide_hydrolase"/>
</dbReference>
<dbReference type="EMBL" id="JAVRRA010024624">
    <property type="protein sequence ID" value="KAK5131877.1"/>
    <property type="molecule type" value="Genomic_DNA"/>
</dbReference>